<protein>
    <recommendedName>
        <fullName evidence="3">NB-ARC domain-containing protein</fullName>
    </recommendedName>
</protein>
<reference evidence="1 2" key="1">
    <citation type="submission" date="2017-01" db="EMBL/GenBank/DDBJ databases">
        <title>The cable genome- insights into the physiology and evolution of filamentous bacteria capable of sulfide oxidation via long distance electron transfer.</title>
        <authorList>
            <person name="Schreiber L."/>
            <person name="Bjerg J.T."/>
            <person name="Boggild A."/>
            <person name="Van De Vossenberg J."/>
            <person name="Meysman F."/>
            <person name="Nielsen L.P."/>
            <person name="Schramm A."/>
            <person name="Kjeldsen K.U."/>
        </authorList>
    </citation>
    <scope>NUCLEOTIDE SEQUENCE [LARGE SCALE GENOMIC DNA]</scope>
    <source>
        <strain evidence="1">A5</strain>
    </source>
</reference>
<dbReference type="InterPro" id="IPR027417">
    <property type="entry name" value="P-loop_NTPase"/>
</dbReference>
<evidence type="ECO:0000313" key="1">
    <source>
        <dbReference type="EMBL" id="RWX51683.1"/>
    </source>
</evidence>
<proteinExistence type="predicted"/>
<dbReference type="Proteomes" id="UP000288892">
    <property type="component" value="Unassembled WGS sequence"/>
</dbReference>
<keyword evidence="2" id="KW-1185">Reference proteome</keyword>
<dbReference type="Gene3D" id="1.25.40.10">
    <property type="entry name" value="Tetratricopeptide repeat domain"/>
    <property type="match status" value="1"/>
</dbReference>
<organism evidence="1 2">
    <name type="scientific">Candidatus Electrothrix marina</name>
    <dbReference type="NCBI Taxonomy" id="1859130"/>
    <lineage>
        <taxon>Bacteria</taxon>
        <taxon>Pseudomonadati</taxon>
        <taxon>Thermodesulfobacteriota</taxon>
        <taxon>Desulfobulbia</taxon>
        <taxon>Desulfobulbales</taxon>
        <taxon>Desulfobulbaceae</taxon>
        <taxon>Candidatus Electrothrix</taxon>
    </lineage>
</organism>
<dbReference type="InterPro" id="IPR011990">
    <property type="entry name" value="TPR-like_helical_dom_sf"/>
</dbReference>
<accession>A0A444JF52</accession>
<dbReference type="EMBL" id="MTKS01000099">
    <property type="protein sequence ID" value="RWX51683.1"/>
    <property type="molecule type" value="Genomic_DNA"/>
</dbReference>
<gene>
    <name evidence="1" type="ORF">VU01_109911</name>
</gene>
<sequence length="397" mass="44273">MFWFSFDEIRSAKFVINQLVDGIFGTEFGTKAQAAPLEQKLAGLIRVLREHPFLLVWDNFESASGIAGTEVRPMLSEADRGLLKELLAGLRNGKTKVLITSRSAEKWLSIGECFRLPLAGLQGEELWAYCNQVLGDLGLRVKRDDADFLELIKELDGHPLALRAVLLQLGQKGAAELLADLRHFLTLEGEESSKILAALGVLDQGLPEAYGPVLQLIGLHRRFVDQDYLGYMLKGVKEGTVAIQPCFALLETAGLLHALGNNIFRMHPALQTHLERQHPAEEGLQRAFVDFMGSFANQLAPKQLHEQRIPFALHGGNFYHALYLAQEFDMDQDVAALTQSLAAYAQNNRDYSGAEQLFATLAEHHRQKKHHEGEAGAYHQLGIIAQEQRDFATAEKW</sequence>
<dbReference type="AlphaFoldDB" id="A0A444JF52"/>
<name>A0A444JF52_9BACT</name>
<comment type="caution">
    <text evidence="1">The sequence shown here is derived from an EMBL/GenBank/DDBJ whole genome shotgun (WGS) entry which is preliminary data.</text>
</comment>
<evidence type="ECO:0008006" key="3">
    <source>
        <dbReference type="Google" id="ProtNLM"/>
    </source>
</evidence>
<evidence type="ECO:0000313" key="2">
    <source>
        <dbReference type="Proteomes" id="UP000288892"/>
    </source>
</evidence>
<dbReference type="SUPFAM" id="SSF52540">
    <property type="entry name" value="P-loop containing nucleoside triphosphate hydrolases"/>
    <property type="match status" value="1"/>
</dbReference>